<comment type="caution">
    <text evidence="3">The sequence shown here is derived from an EMBL/GenBank/DDBJ whole genome shotgun (WGS) entry which is preliminary data.</text>
</comment>
<evidence type="ECO:0000256" key="1">
    <source>
        <dbReference type="PROSITE-ProRule" id="PRU00175"/>
    </source>
</evidence>
<dbReference type="SUPFAM" id="SSF57850">
    <property type="entry name" value="RING/U-box"/>
    <property type="match status" value="1"/>
</dbReference>
<dbReference type="EMBL" id="JAATWM020000011">
    <property type="protein sequence ID" value="KAF9878303.1"/>
    <property type="molecule type" value="Genomic_DNA"/>
</dbReference>
<dbReference type="InterPro" id="IPR001841">
    <property type="entry name" value="Znf_RING"/>
</dbReference>
<dbReference type="AlphaFoldDB" id="A0A9P6I6Q7"/>
<dbReference type="Gene3D" id="3.30.40.10">
    <property type="entry name" value="Zinc/RING finger domain, C3HC4 (zinc finger)"/>
    <property type="match status" value="1"/>
</dbReference>
<protein>
    <recommendedName>
        <fullName evidence="2">RING-type domain-containing protein</fullName>
    </recommendedName>
</protein>
<dbReference type="PROSITE" id="PS50089">
    <property type="entry name" value="ZF_RING_2"/>
    <property type="match status" value="1"/>
</dbReference>
<dbReference type="Proteomes" id="UP000781932">
    <property type="component" value="Unassembled WGS sequence"/>
</dbReference>
<evidence type="ECO:0000313" key="4">
    <source>
        <dbReference type="Proteomes" id="UP000781932"/>
    </source>
</evidence>
<dbReference type="SMART" id="SM00184">
    <property type="entry name" value="RING"/>
    <property type="match status" value="2"/>
</dbReference>
<organism evidence="3 4">
    <name type="scientific">Colletotrichum karsti</name>
    <dbReference type="NCBI Taxonomy" id="1095194"/>
    <lineage>
        <taxon>Eukaryota</taxon>
        <taxon>Fungi</taxon>
        <taxon>Dikarya</taxon>
        <taxon>Ascomycota</taxon>
        <taxon>Pezizomycotina</taxon>
        <taxon>Sordariomycetes</taxon>
        <taxon>Hypocreomycetidae</taxon>
        <taxon>Glomerellales</taxon>
        <taxon>Glomerellaceae</taxon>
        <taxon>Colletotrichum</taxon>
        <taxon>Colletotrichum boninense species complex</taxon>
    </lineage>
</organism>
<keyword evidence="1" id="KW-0862">Zinc</keyword>
<proteinExistence type="predicted"/>
<dbReference type="RefSeq" id="XP_038747764.1">
    <property type="nucleotide sequence ID" value="XM_038887060.1"/>
</dbReference>
<gene>
    <name evidence="3" type="ORF">CkaCkLH20_04341</name>
</gene>
<dbReference type="GeneID" id="62160134"/>
<dbReference type="GO" id="GO:0008270">
    <property type="term" value="F:zinc ion binding"/>
    <property type="evidence" value="ECO:0007669"/>
    <property type="project" value="UniProtKB-KW"/>
</dbReference>
<reference evidence="3" key="1">
    <citation type="submission" date="2020-03" db="EMBL/GenBank/DDBJ databases">
        <authorList>
            <person name="He L."/>
        </authorList>
    </citation>
    <scope>NUCLEOTIDE SEQUENCE</scope>
    <source>
        <strain evidence="3">CkLH20</strain>
    </source>
</reference>
<keyword evidence="1" id="KW-0863">Zinc-finger</keyword>
<sequence length="138" mass="15183">MVLEKKPDVAAPADGLALQSPAPMVKPRDLTARNCDCDRPNTEKPYIFTRCGHSACQSCVDNRGTCCGKMQNLQLNYQAGESTCQVCLDDTVSSWCVLVCGHRTCKDCFNSIAKDSRLRKCPTCRRVFQVGYITAPDA</sequence>
<name>A0A9P6I6Q7_9PEZI</name>
<dbReference type="OrthoDB" id="4794345at2759"/>
<accession>A0A9P6I6Q7</accession>
<evidence type="ECO:0000313" key="3">
    <source>
        <dbReference type="EMBL" id="KAF9878303.1"/>
    </source>
</evidence>
<feature type="domain" description="RING-type" evidence="2">
    <location>
        <begin position="84"/>
        <end position="125"/>
    </location>
</feature>
<dbReference type="Pfam" id="PF13920">
    <property type="entry name" value="zf-C3HC4_3"/>
    <property type="match status" value="1"/>
</dbReference>
<dbReference type="InterPro" id="IPR013083">
    <property type="entry name" value="Znf_RING/FYVE/PHD"/>
</dbReference>
<keyword evidence="1" id="KW-0479">Metal-binding</keyword>
<keyword evidence="4" id="KW-1185">Reference proteome</keyword>
<evidence type="ECO:0000259" key="2">
    <source>
        <dbReference type="PROSITE" id="PS50089"/>
    </source>
</evidence>
<reference evidence="3" key="2">
    <citation type="submission" date="2020-11" db="EMBL/GenBank/DDBJ databases">
        <title>Whole genome sequencing of Colletotrichum sp.</title>
        <authorList>
            <person name="Li H."/>
        </authorList>
    </citation>
    <scope>NUCLEOTIDE SEQUENCE</scope>
    <source>
        <strain evidence="3">CkLH20</strain>
    </source>
</reference>